<dbReference type="PANTHER" id="PTHR21666:SF270">
    <property type="entry name" value="MUREIN HYDROLASE ACTIVATOR ENVC"/>
    <property type="match status" value="1"/>
</dbReference>
<dbReference type="AlphaFoldDB" id="A0A559KCP0"/>
<dbReference type="CDD" id="cd12797">
    <property type="entry name" value="M23_peptidase"/>
    <property type="match status" value="1"/>
</dbReference>
<evidence type="ECO:0000313" key="2">
    <source>
        <dbReference type="EMBL" id="TVY09906.1"/>
    </source>
</evidence>
<dbReference type="OrthoDB" id="9805070at2"/>
<proteinExistence type="predicted"/>
<dbReference type="InterPro" id="IPR011055">
    <property type="entry name" value="Dup_hybrid_motif"/>
</dbReference>
<dbReference type="SUPFAM" id="SSF51261">
    <property type="entry name" value="Duplicated hybrid motif"/>
    <property type="match status" value="1"/>
</dbReference>
<dbReference type="GO" id="GO:0004222">
    <property type="term" value="F:metalloendopeptidase activity"/>
    <property type="evidence" value="ECO:0007669"/>
    <property type="project" value="TreeGrafter"/>
</dbReference>
<dbReference type="PANTHER" id="PTHR21666">
    <property type="entry name" value="PEPTIDASE-RELATED"/>
    <property type="match status" value="1"/>
</dbReference>
<dbReference type="Proteomes" id="UP000317036">
    <property type="component" value="Unassembled WGS sequence"/>
</dbReference>
<organism evidence="2 3">
    <name type="scientific">Paenibacillus cremeus</name>
    <dbReference type="NCBI Taxonomy" id="2163881"/>
    <lineage>
        <taxon>Bacteria</taxon>
        <taxon>Bacillati</taxon>
        <taxon>Bacillota</taxon>
        <taxon>Bacilli</taxon>
        <taxon>Bacillales</taxon>
        <taxon>Paenibacillaceae</taxon>
        <taxon>Paenibacillus</taxon>
    </lineage>
</organism>
<keyword evidence="3" id="KW-1185">Reference proteome</keyword>
<dbReference type="EMBL" id="VNJI01000011">
    <property type="protein sequence ID" value="TVY09906.1"/>
    <property type="molecule type" value="Genomic_DNA"/>
</dbReference>
<name>A0A559KCP0_9BACL</name>
<evidence type="ECO:0000313" key="3">
    <source>
        <dbReference type="Proteomes" id="UP000317036"/>
    </source>
</evidence>
<accession>A0A559KCP0</accession>
<comment type="caution">
    <text evidence="2">The sequence shown here is derived from an EMBL/GenBank/DDBJ whole genome shotgun (WGS) entry which is preliminary data.</text>
</comment>
<reference evidence="2 3" key="1">
    <citation type="submission" date="2019-07" db="EMBL/GenBank/DDBJ databases">
        <authorList>
            <person name="Kim J."/>
        </authorList>
    </citation>
    <scope>NUCLEOTIDE SEQUENCE [LARGE SCALE GENOMIC DNA]</scope>
    <source>
        <strain evidence="2 3">JC52</strain>
    </source>
</reference>
<dbReference type="InterPro" id="IPR016047">
    <property type="entry name" value="M23ase_b-sheet_dom"/>
</dbReference>
<dbReference type="Pfam" id="PF01551">
    <property type="entry name" value="Peptidase_M23"/>
    <property type="match status" value="1"/>
</dbReference>
<dbReference type="RefSeq" id="WP_144846477.1">
    <property type="nucleotide sequence ID" value="NZ_VNJI01000011.1"/>
</dbReference>
<protein>
    <submittedName>
        <fullName evidence="2">M23 family metallopeptidase</fullName>
    </submittedName>
</protein>
<dbReference type="Gene3D" id="2.70.70.10">
    <property type="entry name" value="Glucose Permease (Domain IIA)"/>
    <property type="match status" value="1"/>
</dbReference>
<sequence length="174" mass="18490">MEVVYRKSGFVTMIVPVGTVSAGFGSVDSVHKIPHTGIDFTCNAGDSIYAPLSGVVSRVVEQGSKGLGHGIIIKLNDGKQMVFGHFSESTKLHVGDFVQRGDAIGKCGSSGNSTGNHLHFGLIDANGKFMNPVELFKDIGSFLSRISDKAIAAYTNSDILMDLFDLFQTSSTSI</sequence>
<feature type="domain" description="M23ase beta-sheet core" evidence="1">
    <location>
        <begin position="34"/>
        <end position="132"/>
    </location>
</feature>
<gene>
    <name evidence="2" type="ORF">FPZ49_11080</name>
</gene>
<dbReference type="InterPro" id="IPR050570">
    <property type="entry name" value="Cell_wall_metabolism_enzyme"/>
</dbReference>
<evidence type="ECO:0000259" key="1">
    <source>
        <dbReference type="Pfam" id="PF01551"/>
    </source>
</evidence>